<reference evidence="2" key="1">
    <citation type="journal article" date="2022" name="IScience">
        <title>Evolution of zygomycete secretomes and the origins of terrestrial fungal ecologies.</title>
        <authorList>
            <person name="Chang Y."/>
            <person name="Wang Y."/>
            <person name="Mondo S."/>
            <person name="Ahrendt S."/>
            <person name="Andreopoulos W."/>
            <person name="Barry K."/>
            <person name="Beard J."/>
            <person name="Benny G.L."/>
            <person name="Blankenship S."/>
            <person name="Bonito G."/>
            <person name="Cuomo C."/>
            <person name="Desiro A."/>
            <person name="Gervers K.A."/>
            <person name="Hundley H."/>
            <person name="Kuo A."/>
            <person name="LaButti K."/>
            <person name="Lang B.F."/>
            <person name="Lipzen A."/>
            <person name="O'Donnell K."/>
            <person name="Pangilinan J."/>
            <person name="Reynolds N."/>
            <person name="Sandor L."/>
            <person name="Smith M.E."/>
            <person name="Tsang A."/>
            <person name="Grigoriev I.V."/>
            <person name="Stajich J.E."/>
            <person name="Spatafora J.W."/>
        </authorList>
    </citation>
    <scope>NUCLEOTIDE SEQUENCE</scope>
    <source>
        <strain evidence="2">RSA 2281</strain>
    </source>
</reference>
<sequence>MIPRFWSLCSSSPLVLILLMKLPSSSIINSLDSARSFHRLLATLVKGQWKYKKFCERVERLEQSVKSIYDIVDRIDKKFDLLISNQRQGSFDDLMSEEQSTDRLFVRTYLQNSLSNQEKSDGTKRPGAKKDIYNALMVLYKNDKQLMKTKMAGLGQHLSASINFMKTLLADKKTLKEANSQQKEIVMKRFIQMVSTTSPHTPIDQCDNNWIAHGLISTKWDNIRVPKNKNKELIRETKYLQQGKKKETIQQRFGLELIHSKFPRAYSTYWKQSSLNDFNDAYEEKCVEIELTRIKKQTMNIKNFTCAKSRRIAAKIVYDSLEDQVGSSLDVNTTTTTRNNSQDMLQKYGVDMSCSDGTFLHFKVHAMFMTGDVVGVQELVHNKTFRSRFSCHMCYIEPESHESRQGLGMTKCFLGNQDGVYELRDKHLVSYYGSRGTIVSEGMIKNGGYIGTVVDDIVHKIVELYSSIKGFAS</sequence>
<gene>
    <name evidence="2" type="ORF">BDA99DRAFT_532859</name>
</gene>
<dbReference type="EMBL" id="JAIXMP010000003">
    <property type="protein sequence ID" value="KAI9275913.1"/>
    <property type="molecule type" value="Genomic_DNA"/>
</dbReference>
<evidence type="ECO:0000256" key="1">
    <source>
        <dbReference type="SAM" id="SignalP"/>
    </source>
</evidence>
<feature type="signal peptide" evidence="1">
    <location>
        <begin position="1"/>
        <end position="27"/>
    </location>
</feature>
<keyword evidence="1" id="KW-0732">Signal</keyword>
<feature type="chain" id="PRO_5042264358" evidence="1">
    <location>
        <begin position="28"/>
        <end position="473"/>
    </location>
</feature>
<comment type="caution">
    <text evidence="2">The sequence shown here is derived from an EMBL/GenBank/DDBJ whole genome shotgun (WGS) entry which is preliminary data.</text>
</comment>
<reference evidence="2" key="2">
    <citation type="submission" date="2023-02" db="EMBL/GenBank/DDBJ databases">
        <authorList>
            <consortium name="DOE Joint Genome Institute"/>
            <person name="Mondo S.J."/>
            <person name="Chang Y."/>
            <person name="Wang Y."/>
            <person name="Ahrendt S."/>
            <person name="Andreopoulos W."/>
            <person name="Barry K."/>
            <person name="Beard J."/>
            <person name="Benny G.L."/>
            <person name="Blankenship S."/>
            <person name="Bonito G."/>
            <person name="Cuomo C."/>
            <person name="Desiro A."/>
            <person name="Gervers K.A."/>
            <person name="Hundley H."/>
            <person name="Kuo A."/>
            <person name="LaButti K."/>
            <person name="Lang B.F."/>
            <person name="Lipzen A."/>
            <person name="O'Donnell K."/>
            <person name="Pangilinan J."/>
            <person name="Reynolds N."/>
            <person name="Sandor L."/>
            <person name="Smith M.W."/>
            <person name="Tsang A."/>
            <person name="Grigoriev I.V."/>
            <person name="Stajich J.E."/>
            <person name="Spatafora J.W."/>
        </authorList>
    </citation>
    <scope>NUCLEOTIDE SEQUENCE</scope>
    <source>
        <strain evidence="2">RSA 2281</strain>
    </source>
</reference>
<protein>
    <submittedName>
        <fullName evidence="2">Uncharacterized protein</fullName>
    </submittedName>
</protein>
<proteinExistence type="predicted"/>
<evidence type="ECO:0000313" key="2">
    <source>
        <dbReference type="EMBL" id="KAI9275913.1"/>
    </source>
</evidence>
<name>A0AAD5KMI5_9FUNG</name>
<evidence type="ECO:0000313" key="3">
    <source>
        <dbReference type="Proteomes" id="UP001209540"/>
    </source>
</evidence>
<keyword evidence="3" id="KW-1185">Reference proteome</keyword>
<accession>A0AAD5KMI5</accession>
<dbReference type="Proteomes" id="UP001209540">
    <property type="component" value="Unassembled WGS sequence"/>
</dbReference>
<dbReference type="AlphaFoldDB" id="A0AAD5KMI5"/>
<organism evidence="2 3">
    <name type="scientific">Phascolomyces articulosus</name>
    <dbReference type="NCBI Taxonomy" id="60185"/>
    <lineage>
        <taxon>Eukaryota</taxon>
        <taxon>Fungi</taxon>
        <taxon>Fungi incertae sedis</taxon>
        <taxon>Mucoromycota</taxon>
        <taxon>Mucoromycotina</taxon>
        <taxon>Mucoromycetes</taxon>
        <taxon>Mucorales</taxon>
        <taxon>Lichtheimiaceae</taxon>
        <taxon>Phascolomyces</taxon>
    </lineage>
</organism>